<comment type="catalytic activity">
    <reaction evidence="15">
        <text>L-threonyl-[protein] + ATP = O-phospho-L-threonyl-[protein] + ADP + H(+)</text>
        <dbReference type="Rhea" id="RHEA:46608"/>
        <dbReference type="Rhea" id="RHEA-COMP:11060"/>
        <dbReference type="Rhea" id="RHEA-COMP:11605"/>
        <dbReference type="ChEBI" id="CHEBI:15378"/>
        <dbReference type="ChEBI" id="CHEBI:30013"/>
        <dbReference type="ChEBI" id="CHEBI:30616"/>
        <dbReference type="ChEBI" id="CHEBI:61977"/>
        <dbReference type="ChEBI" id="CHEBI:456216"/>
        <dbReference type="EC" id="2.7.11.1"/>
    </reaction>
</comment>
<dbReference type="InterPro" id="IPR008271">
    <property type="entry name" value="Ser/Thr_kinase_AS"/>
</dbReference>
<evidence type="ECO:0000256" key="6">
    <source>
        <dbReference type="ARBA" id="ARBA00022692"/>
    </source>
</evidence>
<feature type="domain" description="Protein kinase" evidence="20">
    <location>
        <begin position="23"/>
        <end position="297"/>
    </location>
</feature>
<keyword evidence="14" id="KW-0325">Glycoprotein</keyword>
<dbReference type="FunFam" id="1.10.510.10:FF:000453">
    <property type="entry name" value="LRR receptor-like serine/threonine-protein kinase HSL2"/>
    <property type="match status" value="1"/>
</dbReference>
<dbReference type="InterPro" id="IPR000719">
    <property type="entry name" value="Prot_kinase_dom"/>
</dbReference>
<dbReference type="InterPro" id="IPR017441">
    <property type="entry name" value="Protein_kinase_ATP_BS"/>
</dbReference>
<dbReference type="PANTHER" id="PTHR45974">
    <property type="entry name" value="RECEPTOR-LIKE PROTEIN 55"/>
    <property type="match status" value="1"/>
</dbReference>
<dbReference type="PROSITE" id="PS50011">
    <property type="entry name" value="PROTEIN_KINASE_DOM"/>
    <property type="match status" value="1"/>
</dbReference>
<comment type="catalytic activity">
    <reaction evidence="16">
        <text>L-seryl-[protein] + ATP = O-phospho-L-seryl-[protein] + ADP + H(+)</text>
        <dbReference type="Rhea" id="RHEA:17989"/>
        <dbReference type="Rhea" id="RHEA-COMP:9863"/>
        <dbReference type="Rhea" id="RHEA-COMP:11604"/>
        <dbReference type="ChEBI" id="CHEBI:15378"/>
        <dbReference type="ChEBI" id="CHEBI:29999"/>
        <dbReference type="ChEBI" id="CHEBI:30616"/>
        <dbReference type="ChEBI" id="CHEBI:83421"/>
        <dbReference type="ChEBI" id="CHEBI:456216"/>
        <dbReference type="EC" id="2.7.11.1"/>
    </reaction>
</comment>
<keyword evidence="3 18" id="KW-0723">Serine/threonine-protein kinase</keyword>
<keyword evidence="12" id="KW-1133">Transmembrane helix</keyword>
<keyword evidence="11 17" id="KW-0067">ATP-binding</keyword>
<evidence type="ECO:0000256" key="1">
    <source>
        <dbReference type="ARBA" id="ARBA00004167"/>
    </source>
</evidence>
<proteinExistence type="inferred from homology"/>
<evidence type="ECO:0000256" key="7">
    <source>
        <dbReference type="ARBA" id="ARBA00022729"/>
    </source>
</evidence>
<dbReference type="OMA" id="WLSAKCK"/>
<evidence type="ECO:0000256" key="13">
    <source>
        <dbReference type="ARBA" id="ARBA00023136"/>
    </source>
</evidence>
<protein>
    <recommendedName>
        <fullName evidence="2">non-specific serine/threonine protein kinase</fullName>
        <ecNumber evidence="2">2.7.11.1</ecNumber>
    </recommendedName>
</protein>
<evidence type="ECO:0000313" key="21">
    <source>
        <dbReference type="EMBL" id="RZC77930.1"/>
    </source>
</evidence>
<evidence type="ECO:0000256" key="2">
    <source>
        <dbReference type="ARBA" id="ARBA00012513"/>
    </source>
</evidence>
<sequence length="370" mass="41267">MPIHITGLKSFSFNEMALATSNFSDSAQIGRGGYGRVYKGILADKTVVAIKRAQEDSLEGQKEFFTEIELLSRLHHRDLVSLLGYCHEDGEQMLIYEFMPNGTLRDCLSAQAKEPLSFVMRLRIALGSSKGILYLHTEADPPIFHRDVKASNILLDSKYNAKVADFGLSRLAPVPDCDGVVSGHVSTIVKGTPGYLDPEYFLTRKLTDKSDVYSLGVVFLELLTGMHPIQHGKNIIREVNAAYQSGIYFAVIDNRMGCYHPQCVEKFMKLAFRCCQDETDSRPAMLEVVRELEHIWQLMLELESLPLDLTDIESDEVLDMMPPPRSIENLFSGEVMTSSSSVSTIPHPNASTDVSGSELLSDMEPVIKPR</sequence>
<evidence type="ECO:0000313" key="22">
    <source>
        <dbReference type="Proteomes" id="UP000316621"/>
    </source>
</evidence>
<evidence type="ECO:0000256" key="16">
    <source>
        <dbReference type="ARBA" id="ARBA00048679"/>
    </source>
</evidence>
<dbReference type="AlphaFoldDB" id="A0A4Y7KZW6"/>
<dbReference type="EMBL" id="CM010723">
    <property type="protein sequence ID" value="RZC77930.1"/>
    <property type="molecule type" value="Genomic_DNA"/>
</dbReference>
<dbReference type="Gene3D" id="3.30.200.20">
    <property type="entry name" value="Phosphorylase Kinase, domain 1"/>
    <property type="match status" value="1"/>
</dbReference>
<feature type="region of interest" description="Disordered" evidence="19">
    <location>
        <begin position="340"/>
        <end position="370"/>
    </location>
</feature>
<dbReference type="SMART" id="SM00220">
    <property type="entry name" value="S_TKc"/>
    <property type="match status" value="1"/>
</dbReference>
<comment type="similarity">
    <text evidence="18">Belongs to the protein kinase superfamily.</text>
</comment>
<feature type="binding site" evidence="17">
    <location>
        <position position="51"/>
    </location>
    <ligand>
        <name>ATP</name>
        <dbReference type="ChEBI" id="CHEBI:30616"/>
    </ligand>
</feature>
<dbReference type="STRING" id="3469.A0A4Y7KZW6"/>
<evidence type="ECO:0000256" key="15">
    <source>
        <dbReference type="ARBA" id="ARBA00047899"/>
    </source>
</evidence>
<dbReference type="CDD" id="cd14066">
    <property type="entry name" value="STKc_IRAK"/>
    <property type="match status" value="1"/>
</dbReference>
<keyword evidence="8" id="KW-0677">Repeat</keyword>
<keyword evidence="22" id="KW-1185">Reference proteome</keyword>
<dbReference type="GO" id="GO:0016020">
    <property type="term" value="C:membrane"/>
    <property type="evidence" value="ECO:0007669"/>
    <property type="project" value="UniProtKB-SubCell"/>
</dbReference>
<dbReference type="GO" id="GO:0005524">
    <property type="term" value="F:ATP binding"/>
    <property type="evidence" value="ECO:0007669"/>
    <property type="project" value="UniProtKB-UniRule"/>
</dbReference>
<gene>
    <name evidence="21" type="ORF">C5167_002169</name>
</gene>
<dbReference type="Gene3D" id="1.10.510.10">
    <property type="entry name" value="Transferase(Phosphotransferase) domain 1"/>
    <property type="match status" value="1"/>
</dbReference>
<evidence type="ECO:0000256" key="14">
    <source>
        <dbReference type="ARBA" id="ARBA00023180"/>
    </source>
</evidence>
<dbReference type="Proteomes" id="UP000316621">
    <property type="component" value="Chromosome 9"/>
</dbReference>
<evidence type="ECO:0000256" key="8">
    <source>
        <dbReference type="ARBA" id="ARBA00022737"/>
    </source>
</evidence>
<evidence type="ECO:0000256" key="4">
    <source>
        <dbReference type="ARBA" id="ARBA00022614"/>
    </source>
</evidence>
<keyword evidence="4" id="KW-0433">Leucine-rich repeat</keyword>
<keyword evidence="7" id="KW-0732">Signal</keyword>
<evidence type="ECO:0000256" key="18">
    <source>
        <dbReference type="RuleBase" id="RU000304"/>
    </source>
</evidence>
<dbReference type="PANTHER" id="PTHR45974:SF134">
    <property type="entry name" value="OS01G0960400 PROTEIN"/>
    <property type="match status" value="1"/>
</dbReference>
<dbReference type="GO" id="GO:0004674">
    <property type="term" value="F:protein serine/threonine kinase activity"/>
    <property type="evidence" value="ECO:0007669"/>
    <property type="project" value="UniProtKB-KW"/>
</dbReference>
<dbReference type="Pfam" id="PF00069">
    <property type="entry name" value="Pkinase"/>
    <property type="match status" value="1"/>
</dbReference>
<keyword evidence="10" id="KW-0418">Kinase</keyword>
<comment type="subcellular location">
    <subcellularLocation>
        <location evidence="1">Membrane</location>
        <topology evidence="1">Single-pass membrane protein</topology>
    </subcellularLocation>
</comment>
<reference evidence="21 22" key="1">
    <citation type="journal article" date="2018" name="Science">
        <title>The opium poppy genome and morphinan production.</title>
        <authorList>
            <person name="Guo L."/>
            <person name="Winzer T."/>
            <person name="Yang X."/>
            <person name="Li Y."/>
            <person name="Ning Z."/>
            <person name="He Z."/>
            <person name="Teodor R."/>
            <person name="Lu Y."/>
            <person name="Bowser T.A."/>
            <person name="Graham I.A."/>
            <person name="Ye K."/>
        </authorList>
    </citation>
    <scope>NUCLEOTIDE SEQUENCE [LARGE SCALE GENOMIC DNA]</scope>
    <source>
        <strain evidence="22">cv. HN1</strain>
        <tissue evidence="21">Leaves</tissue>
    </source>
</reference>
<evidence type="ECO:0000256" key="10">
    <source>
        <dbReference type="ARBA" id="ARBA00022777"/>
    </source>
</evidence>
<keyword evidence="13" id="KW-0472">Membrane</keyword>
<evidence type="ECO:0000259" key="20">
    <source>
        <dbReference type="PROSITE" id="PS50011"/>
    </source>
</evidence>
<dbReference type="InterPro" id="IPR011009">
    <property type="entry name" value="Kinase-like_dom_sf"/>
</dbReference>
<evidence type="ECO:0000256" key="3">
    <source>
        <dbReference type="ARBA" id="ARBA00022527"/>
    </source>
</evidence>
<dbReference type="Gramene" id="RZC77930">
    <property type="protein sequence ID" value="RZC77930"/>
    <property type="gene ID" value="C5167_002169"/>
</dbReference>
<dbReference type="SUPFAM" id="SSF56112">
    <property type="entry name" value="Protein kinase-like (PK-like)"/>
    <property type="match status" value="1"/>
</dbReference>
<evidence type="ECO:0000256" key="9">
    <source>
        <dbReference type="ARBA" id="ARBA00022741"/>
    </source>
</evidence>
<feature type="compositionally biased region" description="Polar residues" evidence="19">
    <location>
        <begin position="344"/>
        <end position="355"/>
    </location>
</feature>
<keyword evidence="9 17" id="KW-0547">Nucleotide-binding</keyword>
<evidence type="ECO:0000256" key="11">
    <source>
        <dbReference type="ARBA" id="ARBA00022840"/>
    </source>
</evidence>
<dbReference type="PROSITE" id="PS00107">
    <property type="entry name" value="PROTEIN_KINASE_ATP"/>
    <property type="match status" value="1"/>
</dbReference>
<keyword evidence="6" id="KW-0812">Transmembrane</keyword>
<evidence type="ECO:0000256" key="17">
    <source>
        <dbReference type="PROSITE-ProRule" id="PRU10141"/>
    </source>
</evidence>
<name>A0A4Y7KZW6_PAPSO</name>
<dbReference type="EC" id="2.7.11.1" evidence="2"/>
<dbReference type="PROSITE" id="PS00108">
    <property type="entry name" value="PROTEIN_KINASE_ST"/>
    <property type="match status" value="1"/>
</dbReference>
<evidence type="ECO:0000256" key="12">
    <source>
        <dbReference type="ARBA" id="ARBA00022989"/>
    </source>
</evidence>
<organism evidence="21 22">
    <name type="scientific">Papaver somniferum</name>
    <name type="common">Opium poppy</name>
    <dbReference type="NCBI Taxonomy" id="3469"/>
    <lineage>
        <taxon>Eukaryota</taxon>
        <taxon>Viridiplantae</taxon>
        <taxon>Streptophyta</taxon>
        <taxon>Embryophyta</taxon>
        <taxon>Tracheophyta</taxon>
        <taxon>Spermatophyta</taxon>
        <taxon>Magnoliopsida</taxon>
        <taxon>Ranunculales</taxon>
        <taxon>Papaveraceae</taxon>
        <taxon>Papaveroideae</taxon>
        <taxon>Papaver</taxon>
    </lineage>
</organism>
<evidence type="ECO:0000256" key="19">
    <source>
        <dbReference type="SAM" id="MobiDB-lite"/>
    </source>
</evidence>
<evidence type="ECO:0000256" key="5">
    <source>
        <dbReference type="ARBA" id="ARBA00022679"/>
    </source>
</evidence>
<dbReference type="FunFam" id="3.30.200.20:FF:000039">
    <property type="entry name" value="receptor-like protein kinase FERONIA"/>
    <property type="match status" value="1"/>
</dbReference>
<accession>A0A4Y7KZW6</accession>
<keyword evidence="5" id="KW-0808">Transferase</keyword>